<evidence type="ECO:0000313" key="1">
    <source>
        <dbReference type="EMBL" id="KAH3659161.1"/>
    </source>
</evidence>
<protein>
    <submittedName>
        <fullName evidence="1">Uncharacterized protein</fullName>
    </submittedName>
</protein>
<organism evidence="1 2">
    <name type="scientific">Ogataea polymorpha</name>
    <dbReference type="NCBI Taxonomy" id="460523"/>
    <lineage>
        <taxon>Eukaryota</taxon>
        <taxon>Fungi</taxon>
        <taxon>Dikarya</taxon>
        <taxon>Ascomycota</taxon>
        <taxon>Saccharomycotina</taxon>
        <taxon>Pichiomycetes</taxon>
        <taxon>Pichiales</taxon>
        <taxon>Pichiaceae</taxon>
        <taxon>Ogataea</taxon>
    </lineage>
</organism>
<accession>A0A9P8SY61</accession>
<sequence length="116" mass="12327">MSERKTSEPEHSSWTLRASFLSGLGMSSGFPNMYTVVPPIGGKNVLISGLVINSGYMPLVSSKSARRSSFSVTPNLLATPGKYQTGSTAIFVTAISPFSFSTILPSGFRLPFLTSS</sequence>
<keyword evidence="2" id="KW-1185">Reference proteome</keyword>
<reference evidence="1" key="1">
    <citation type="journal article" date="2021" name="Open Biol.">
        <title>Shared evolutionary footprints suggest mitochondrial oxidative damage underlies multiple complex I losses in fungi.</title>
        <authorList>
            <person name="Schikora-Tamarit M.A."/>
            <person name="Marcet-Houben M."/>
            <person name="Nosek J."/>
            <person name="Gabaldon T."/>
        </authorList>
    </citation>
    <scope>NUCLEOTIDE SEQUENCE</scope>
    <source>
        <strain evidence="1">NCAIM Y.01608</strain>
    </source>
</reference>
<dbReference type="AlphaFoldDB" id="A0A9P8SY61"/>
<evidence type="ECO:0000313" key="2">
    <source>
        <dbReference type="Proteomes" id="UP000788993"/>
    </source>
</evidence>
<gene>
    <name evidence="1" type="ORF">OGATHE_006044</name>
</gene>
<comment type="caution">
    <text evidence="1">The sequence shown here is derived from an EMBL/GenBank/DDBJ whole genome shotgun (WGS) entry which is preliminary data.</text>
</comment>
<dbReference type="Proteomes" id="UP000788993">
    <property type="component" value="Unassembled WGS sequence"/>
</dbReference>
<reference evidence="1" key="2">
    <citation type="submission" date="2021-01" db="EMBL/GenBank/DDBJ databases">
        <authorList>
            <person name="Schikora-Tamarit M.A."/>
        </authorList>
    </citation>
    <scope>NUCLEOTIDE SEQUENCE</scope>
    <source>
        <strain evidence="1">NCAIM Y.01608</strain>
    </source>
</reference>
<name>A0A9P8SY61_9ASCO</name>
<proteinExistence type="predicted"/>
<dbReference type="EMBL" id="JAEUBD010001540">
    <property type="protein sequence ID" value="KAH3659161.1"/>
    <property type="molecule type" value="Genomic_DNA"/>
</dbReference>